<reference evidence="1 2" key="1">
    <citation type="submission" date="2020-05" db="EMBL/GenBank/DDBJ databases">
        <authorList>
            <person name="Whitworth D."/>
        </authorList>
    </citation>
    <scope>NUCLEOTIDE SEQUENCE [LARGE SCALE GENOMIC DNA]</scope>
    <source>
        <strain evidence="1 2">AB043B</strain>
    </source>
</reference>
<dbReference type="OrthoDB" id="5525539at2"/>
<gene>
    <name evidence="1" type="ORF">HMI49_01635</name>
</gene>
<protein>
    <submittedName>
        <fullName evidence="1">Uncharacterized protein</fullName>
    </submittedName>
</protein>
<accession>A0A3A8HUS5</accession>
<evidence type="ECO:0000313" key="1">
    <source>
        <dbReference type="EMBL" id="NOK31903.1"/>
    </source>
</evidence>
<proteinExistence type="predicted"/>
<sequence>MSSPVAALAPSAMLRRTDPVRGAVERLARTLPARADASVLLDFVEDDLREGLDALGDVQAHFHDLLLTLHRETLTPVALLNAGEDLHVLQRLEDLHEVVTHLRRRLSQAAGMIRNG</sequence>
<keyword evidence="2" id="KW-1185">Reference proteome</keyword>
<comment type="caution">
    <text evidence="1">The sequence shown here is derived from an EMBL/GenBank/DDBJ whole genome shotgun (WGS) entry which is preliminary data.</text>
</comment>
<dbReference type="EMBL" id="JABFJV010000005">
    <property type="protein sequence ID" value="NOK31903.1"/>
    <property type="molecule type" value="Genomic_DNA"/>
</dbReference>
<dbReference type="RefSeq" id="WP_120527260.1">
    <property type="nucleotide sequence ID" value="NZ_JABFJV010000005.1"/>
</dbReference>
<organism evidence="1 2">
    <name type="scientific">Corallococcus exercitus</name>
    <dbReference type="NCBI Taxonomy" id="2316736"/>
    <lineage>
        <taxon>Bacteria</taxon>
        <taxon>Pseudomonadati</taxon>
        <taxon>Myxococcota</taxon>
        <taxon>Myxococcia</taxon>
        <taxon>Myxococcales</taxon>
        <taxon>Cystobacterineae</taxon>
        <taxon>Myxococcaceae</taxon>
        <taxon>Corallococcus</taxon>
    </lineage>
</organism>
<evidence type="ECO:0000313" key="2">
    <source>
        <dbReference type="Proteomes" id="UP000563426"/>
    </source>
</evidence>
<name>A0A3A8HUS5_9BACT</name>
<dbReference type="Proteomes" id="UP000563426">
    <property type="component" value="Unassembled WGS sequence"/>
</dbReference>
<dbReference type="AlphaFoldDB" id="A0A3A8HUS5"/>